<proteinExistence type="predicted"/>
<feature type="region of interest" description="Disordered" evidence="1">
    <location>
        <begin position="228"/>
        <end position="260"/>
    </location>
</feature>
<evidence type="ECO:0000256" key="1">
    <source>
        <dbReference type="SAM" id="MobiDB-lite"/>
    </source>
</evidence>
<organism evidence="3">
    <name type="scientific">Nucleocytoviricota sp</name>
    <dbReference type="NCBI Taxonomy" id="2809609"/>
    <lineage>
        <taxon>Viruses</taxon>
        <taxon>Varidnaviria</taxon>
        <taxon>Bamfordvirae</taxon>
        <taxon>Nucleocytoviricota</taxon>
    </lineage>
</organism>
<feature type="compositionally biased region" description="Basic residues" evidence="1">
    <location>
        <begin position="243"/>
        <end position="260"/>
    </location>
</feature>
<dbReference type="EMBL" id="OP765507">
    <property type="protein sequence ID" value="UZT28793.1"/>
    <property type="molecule type" value="Genomic_DNA"/>
</dbReference>
<sequence length="260" mass="30590">MNNLSRKSNTEYENPYFILRKILPDDLVMIIVEYKDREESRLIANKSEIKELIEDLISKNKISNKHKLLDFDISKFLDLFDNKYRNPDSSTVRSVIVSTILPNLKTLLENLKYLLNNYSILHEAYNASYNVVDNNESIQDRLLIGPREFNLKIKKINEILKVFYKYGLTLNYSYFMELNSNITSLNSLIKSNRVLKKITEKYGTYLESRDKVYLHKIDSFKSTSERLQSNISSRSKTRTLSSRSRRSSRRSSRTRKANSI</sequence>
<evidence type="ECO:0000313" key="3">
    <source>
        <dbReference type="EMBL" id="UZT29069.1"/>
    </source>
</evidence>
<evidence type="ECO:0000313" key="2">
    <source>
        <dbReference type="EMBL" id="UZT28793.1"/>
    </source>
</evidence>
<protein>
    <submittedName>
        <fullName evidence="3">Uncharacterized protein</fullName>
    </submittedName>
</protein>
<name>A0A9E8JYN6_9VIRU</name>
<accession>A0A9E8JYN6</accession>
<reference evidence="3" key="1">
    <citation type="submission" date="2022-11" db="EMBL/GenBank/DDBJ databases">
        <title>Genomics discovery of giant fungal viruses from subsurface oceanic crustal fluids.</title>
        <authorList>
            <person name="Bhattacharjee A.S."/>
            <person name="Schulz F."/>
            <person name="Woyke T."/>
            <person name="Orcutt B.N."/>
            <person name="Matinez Martinez J."/>
        </authorList>
    </citation>
    <scope>NUCLEOTIDE SEQUENCE</scope>
    <source>
        <strain evidence="2">VSAG1.JdFR</strain>
        <strain evidence="3">VSAG8.JdFR</strain>
    </source>
</reference>
<dbReference type="EMBL" id="OP765584">
    <property type="protein sequence ID" value="UZT29069.1"/>
    <property type="molecule type" value="Genomic_DNA"/>
</dbReference>
<feature type="compositionally biased region" description="Low complexity" evidence="1">
    <location>
        <begin position="232"/>
        <end position="242"/>
    </location>
</feature>